<proteinExistence type="predicted"/>
<sequence length="86" mass="9206">MGAMGGTGTEPPRTFRTSLLRSTSALLSDGGPEDPTLCLDRPKLTMSGDTDAEPPFRLPNGSSSSMRIHTEKCILKLGTQEWVGEI</sequence>
<keyword evidence="3" id="KW-1185">Reference proteome</keyword>
<reference evidence="2" key="1">
    <citation type="submission" date="2022-03" db="EMBL/GenBank/DDBJ databases">
        <authorList>
            <person name="Sayadi A."/>
        </authorList>
    </citation>
    <scope>NUCLEOTIDE SEQUENCE</scope>
</reference>
<evidence type="ECO:0000256" key="1">
    <source>
        <dbReference type="SAM" id="MobiDB-lite"/>
    </source>
</evidence>
<dbReference type="AlphaFoldDB" id="A0A9P0L2J9"/>
<dbReference type="OrthoDB" id="6782074at2759"/>
<organism evidence="2 3">
    <name type="scientific">Acanthoscelides obtectus</name>
    <name type="common">Bean weevil</name>
    <name type="synonym">Bruchus obtectus</name>
    <dbReference type="NCBI Taxonomy" id="200917"/>
    <lineage>
        <taxon>Eukaryota</taxon>
        <taxon>Metazoa</taxon>
        <taxon>Ecdysozoa</taxon>
        <taxon>Arthropoda</taxon>
        <taxon>Hexapoda</taxon>
        <taxon>Insecta</taxon>
        <taxon>Pterygota</taxon>
        <taxon>Neoptera</taxon>
        <taxon>Endopterygota</taxon>
        <taxon>Coleoptera</taxon>
        <taxon>Polyphaga</taxon>
        <taxon>Cucujiformia</taxon>
        <taxon>Chrysomeloidea</taxon>
        <taxon>Chrysomelidae</taxon>
        <taxon>Bruchinae</taxon>
        <taxon>Bruchini</taxon>
        <taxon>Acanthoscelides</taxon>
    </lineage>
</organism>
<dbReference type="EMBL" id="CAKOFQ010007037">
    <property type="protein sequence ID" value="CAH1988107.1"/>
    <property type="molecule type" value="Genomic_DNA"/>
</dbReference>
<accession>A0A9P0L2J9</accession>
<gene>
    <name evidence="2" type="ORF">ACAOBT_LOCUS18291</name>
</gene>
<protein>
    <submittedName>
        <fullName evidence="2">Uncharacterized protein</fullName>
    </submittedName>
</protein>
<comment type="caution">
    <text evidence="2">The sequence shown here is derived from an EMBL/GenBank/DDBJ whole genome shotgun (WGS) entry which is preliminary data.</text>
</comment>
<evidence type="ECO:0000313" key="2">
    <source>
        <dbReference type="EMBL" id="CAH1988107.1"/>
    </source>
</evidence>
<name>A0A9P0L2J9_ACAOB</name>
<evidence type="ECO:0000313" key="3">
    <source>
        <dbReference type="Proteomes" id="UP001152888"/>
    </source>
</evidence>
<feature type="region of interest" description="Disordered" evidence="1">
    <location>
        <begin position="25"/>
        <end position="64"/>
    </location>
</feature>
<dbReference type="Proteomes" id="UP001152888">
    <property type="component" value="Unassembled WGS sequence"/>
</dbReference>